<sequence>MRSLISALTAAAVVITLPAWGPSAHAAADEESRPPLSEGQRALAAARESGKRVEVTGERTERTTVYANPDGFTFTLEESAVPVRVPTAGGGWRTPDATLERRDDGTVAPKAAAVGMRFSGGGKAGPLVEISERGRSLQLDWPGKLPEPELDGASALYPEVLPGVDLKVTASVESFRHVLVVKTPEAAASKELQRIDYSLKAAGLDILKGKAGNLTAVDDDGNRVFRAPPAQMWDSAGEASAAPADSRASAKAAGPEAASPQGADPAGADASSQPGVEPGAGDTVTTMDVKLSDTALTVVPDAQMLTGTKPAAFPLYIDPTVTWGESERTLLRSDGYESYGWSNGDDGLGKGAGKCGTWNNYYCGPGYVQRLYFEFSPASLKGKKVLDATFRVTEPWAFQCDPRWVELVRTNNISSSTTWSSRPKEIDWMGDRHVSAGRGSLCDPDSPDAPIEFNDDPDQSWENLTPTVRNFAAGKFSRLTLEIRAKDESDTSAWKRFKNDAVLAVDFVGLPDKPTGVGLVTGSGTVCEKSESDPAVVSDPTPLLTATTQTKAGGEKDAQLRAAFDLDHKNADGTWSDTAPGSGDLRPSSGYVGDGVKLSMSWSTLSEGKLYRYRAWVRSYYNGGSDSLSGPSNASTTGWCYFKVDPTAPKAPKITVGSPYSVCTETTCAAGGGPGRKGTFTFAAATGDSNVAYQYKLSTADAWSTPLNGATASKDITPARSGTYTLYVRAKDSVGRWGAQGVVDFLVAAGEGPVGRWHFDEASGAAADSATADGNDAAVLGGGAVRDDRGRRGLITHDAEGQPLAEAVTDKGLSLNGTTAYAETSAPVLETRSAYTVSAWARLDAGGKNASVLAQPGGQGNTFVLWYLADVKQWFFGVLDQDGSTLRGRYSVYPAQTGVWTHLAGSYDPATQELIFYVDGRRQAQPLATGAASWESTGGLQFGRYKFPSGNTTYHFPGSIDEVAVWQRILTHEEVADETRLLGSEKFAGVELVADWNAARGSGTTVADTTSGYGRSLTLTGGAAISDETIVLDGVDDAATAPGPLVYDHAPFTVSTLVELDSAKLLGKDVGYTGQVLGQRTADGSAWGLWYQLTGKDTVLNEETMEETTVPVGVWHFGRLNADGTFSSVVSDEVADLDHPVRLTGIYDSLYGTISLYLGYGQNGDAKAFTVQLGTGDFAIGKGFTGGTWRHHLPARVSEVRLWAGAMASPEQIEYRVGD</sequence>
<keyword evidence="7" id="KW-1185">Reference proteome</keyword>
<feature type="signal peptide" evidence="4">
    <location>
        <begin position="1"/>
        <end position="26"/>
    </location>
</feature>
<protein>
    <submittedName>
        <fullName evidence="6">LamG domain-containing protein</fullName>
    </submittedName>
</protein>
<dbReference type="InterPro" id="IPR042837">
    <property type="entry name" value="PTX3"/>
</dbReference>
<dbReference type="RefSeq" id="WP_344539499.1">
    <property type="nucleotide sequence ID" value="NZ_BAAATM010000015.1"/>
</dbReference>
<evidence type="ECO:0000256" key="1">
    <source>
        <dbReference type="ARBA" id="ARBA00022729"/>
    </source>
</evidence>
<evidence type="ECO:0000259" key="5">
    <source>
        <dbReference type="SMART" id="SM00560"/>
    </source>
</evidence>
<proteinExistence type="predicted"/>
<dbReference type="InterPro" id="IPR013320">
    <property type="entry name" value="ConA-like_dom_sf"/>
</dbReference>
<dbReference type="SUPFAM" id="SSF49899">
    <property type="entry name" value="Concanavalin A-like lectins/glucanases"/>
    <property type="match status" value="2"/>
</dbReference>
<dbReference type="PANTHER" id="PTHR46943">
    <property type="entry name" value="PENTRAXIN-RELATED PROTEIN PTX3"/>
    <property type="match status" value="1"/>
</dbReference>
<feature type="chain" id="PRO_5047083309" evidence="4">
    <location>
        <begin position="27"/>
        <end position="1219"/>
    </location>
</feature>
<evidence type="ECO:0000256" key="4">
    <source>
        <dbReference type="SAM" id="SignalP"/>
    </source>
</evidence>
<evidence type="ECO:0000256" key="2">
    <source>
        <dbReference type="ARBA" id="ARBA00023157"/>
    </source>
</evidence>
<feature type="region of interest" description="Disordered" evidence="3">
    <location>
        <begin position="234"/>
        <end position="284"/>
    </location>
</feature>
<feature type="domain" description="LamG-like jellyroll fold" evidence="5">
    <location>
        <begin position="833"/>
        <end position="973"/>
    </location>
</feature>
<keyword evidence="2" id="KW-1015">Disulfide bond</keyword>
<gene>
    <name evidence="6" type="ORF">GCM10010423_46120</name>
</gene>
<organism evidence="6 7">
    <name type="scientific">Streptomyces levis</name>
    <dbReference type="NCBI Taxonomy" id="285566"/>
    <lineage>
        <taxon>Bacteria</taxon>
        <taxon>Bacillati</taxon>
        <taxon>Actinomycetota</taxon>
        <taxon>Actinomycetes</taxon>
        <taxon>Kitasatosporales</taxon>
        <taxon>Streptomycetaceae</taxon>
        <taxon>Streptomyces</taxon>
    </lineage>
</organism>
<reference evidence="7" key="1">
    <citation type="journal article" date="2019" name="Int. J. Syst. Evol. Microbiol.">
        <title>The Global Catalogue of Microorganisms (GCM) 10K type strain sequencing project: providing services to taxonomists for standard genome sequencing and annotation.</title>
        <authorList>
            <consortium name="The Broad Institute Genomics Platform"/>
            <consortium name="The Broad Institute Genome Sequencing Center for Infectious Disease"/>
            <person name="Wu L."/>
            <person name="Ma J."/>
        </authorList>
    </citation>
    <scope>NUCLEOTIDE SEQUENCE [LARGE SCALE GENOMIC DNA]</scope>
    <source>
        <strain evidence="7">JCM 6924</strain>
    </source>
</reference>
<accession>A0ABP6B6G0</accession>
<dbReference type="Proteomes" id="UP001501095">
    <property type="component" value="Unassembled WGS sequence"/>
</dbReference>
<dbReference type="InterPro" id="IPR006558">
    <property type="entry name" value="LamG-like"/>
</dbReference>
<dbReference type="SMART" id="SM00560">
    <property type="entry name" value="LamGL"/>
    <property type="match status" value="2"/>
</dbReference>
<dbReference type="PANTHER" id="PTHR46943:SF1">
    <property type="entry name" value="PENTRAXIN-RELATED PROTEIN PTX3"/>
    <property type="match status" value="1"/>
</dbReference>
<name>A0ABP6B6G0_9ACTN</name>
<dbReference type="Pfam" id="PF13385">
    <property type="entry name" value="Laminin_G_3"/>
    <property type="match status" value="1"/>
</dbReference>
<evidence type="ECO:0000313" key="6">
    <source>
        <dbReference type="EMBL" id="GAA2542155.1"/>
    </source>
</evidence>
<comment type="caution">
    <text evidence="6">The sequence shown here is derived from an EMBL/GenBank/DDBJ whole genome shotgun (WGS) entry which is preliminary data.</text>
</comment>
<dbReference type="Gene3D" id="2.60.120.200">
    <property type="match status" value="2"/>
</dbReference>
<keyword evidence="1 4" id="KW-0732">Signal</keyword>
<feature type="compositionally biased region" description="Low complexity" evidence="3">
    <location>
        <begin position="235"/>
        <end position="259"/>
    </location>
</feature>
<evidence type="ECO:0000313" key="7">
    <source>
        <dbReference type="Proteomes" id="UP001501095"/>
    </source>
</evidence>
<feature type="domain" description="LamG-like jellyroll fold" evidence="5">
    <location>
        <begin position="1050"/>
        <end position="1210"/>
    </location>
</feature>
<evidence type="ECO:0000256" key="3">
    <source>
        <dbReference type="SAM" id="MobiDB-lite"/>
    </source>
</evidence>
<dbReference type="EMBL" id="BAAATM010000015">
    <property type="protein sequence ID" value="GAA2542155.1"/>
    <property type="molecule type" value="Genomic_DNA"/>
</dbReference>